<feature type="region of interest" description="Disordered" evidence="1">
    <location>
        <begin position="43"/>
        <end position="107"/>
    </location>
</feature>
<evidence type="ECO:0000313" key="4">
    <source>
        <dbReference type="EMBL" id="KAK5088943.1"/>
    </source>
</evidence>
<name>A0AAN7T5A4_9EURO</name>
<dbReference type="PANTHER" id="PTHR42091:SF1">
    <property type="entry name" value="CONSERVED GLYCINE-RICH PROTEIN (AFU_ORTHOLOGUE AFUA_7G02440)"/>
    <property type="match status" value="1"/>
</dbReference>
<feature type="domain" description="DUF7732" evidence="3">
    <location>
        <begin position="109"/>
        <end position="237"/>
    </location>
</feature>
<gene>
    <name evidence="4" type="ORF">LTR05_003167</name>
</gene>
<evidence type="ECO:0000259" key="3">
    <source>
        <dbReference type="Pfam" id="PF24866"/>
    </source>
</evidence>
<evidence type="ECO:0000256" key="1">
    <source>
        <dbReference type="SAM" id="MobiDB-lite"/>
    </source>
</evidence>
<keyword evidence="5" id="KW-1185">Reference proteome</keyword>
<dbReference type="InterPro" id="IPR056634">
    <property type="entry name" value="DUF7732"/>
</dbReference>
<feature type="compositionally biased region" description="Gly residues" evidence="1">
    <location>
        <begin position="55"/>
        <end position="71"/>
    </location>
</feature>
<feature type="signal peptide" evidence="2">
    <location>
        <begin position="1"/>
        <end position="20"/>
    </location>
</feature>
<feature type="chain" id="PRO_5042838379" description="DUF7732 domain-containing protein" evidence="2">
    <location>
        <begin position="21"/>
        <end position="278"/>
    </location>
</feature>
<dbReference type="PANTHER" id="PTHR42091">
    <property type="entry name" value="CONSERVED GLYCINE-RICH PROTEIN (AFU_ORTHOLOGUE AFUA_7G02440)"/>
    <property type="match status" value="1"/>
</dbReference>
<dbReference type="AlphaFoldDB" id="A0AAN7T5A4"/>
<evidence type="ECO:0000313" key="5">
    <source>
        <dbReference type="Proteomes" id="UP001309876"/>
    </source>
</evidence>
<comment type="caution">
    <text evidence="4">The sequence shown here is derived from an EMBL/GenBank/DDBJ whole genome shotgun (WGS) entry which is preliminary data.</text>
</comment>
<feature type="compositionally biased region" description="Low complexity" evidence="1">
    <location>
        <begin position="72"/>
        <end position="93"/>
    </location>
</feature>
<sequence>MKFSSAIVTSLLCASTFVSALPPRQPADSVLIERIPSADSFDGAKYTELEKRRGGGGGRGGGSSSSSGGRGSSSSGGRASSSYSFSPSSNLGGRTRDGSGTPPSYGGRYAGGAAVPYQAGARSPTRGVAPFLLPVAAIGFFPLLWLYPVYAYPYVGYGGYRWYEDGRNRTANVTCLCQQYSVCGCDPDPEGNQTALALTLTDGAGSGAPVNTTQVRVVDFGDGNTTAYINGTLDNGTTAAGGTDPSNESQISAAVQLMANYGGYWVAAAVASLFLTVA</sequence>
<keyword evidence="2" id="KW-0732">Signal</keyword>
<reference evidence="4 5" key="1">
    <citation type="submission" date="2023-08" db="EMBL/GenBank/DDBJ databases">
        <title>Black Yeasts Isolated from many extreme environments.</title>
        <authorList>
            <person name="Coleine C."/>
            <person name="Stajich J.E."/>
            <person name="Selbmann L."/>
        </authorList>
    </citation>
    <scope>NUCLEOTIDE SEQUENCE [LARGE SCALE GENOMIC DNA]</scope>
    <source>
        <strain evidence="4 5">CCFEE 5910</strain>
    </source>
</reference>
<dbReference type="Proteomes" id="UP001309876">
    <property type="component" value="Unassembled WGS sequence"/>
</dbReference>
<accession>A0AAN7T5A4</accession>
<dbReference type="EMBL" id="JAVRRJ010000002">
    <property type="protein sequence ID" value="KAK5088943.1"/>
    <property type="molecule type" value="Genomic_DNA"/>
</dbReference>
<proteinExistence type="predicted"/>
<dbReference type="Pfam" id="PF24866">
    <property type="entry name" value="DUF7732"/>
    <property type="match status" value="1"/>
</dbReference>
<evidence type="ECO:0000256" key="2">
    <source>
        <dbReference type="SAM" id="SignalP"/>
    </source>
</evidence>
<organism evidence="4 5">
    <name type="scientific">Lithohypha guttulata</name>
    <dbReference type="NCBI Taxonomy" id="1690604"/>
    <lineage>
        <taxon>Eukaryota</taxon>
        <taxon>Fungi</taxon>
        <taxon>Dikarya</taxon>
        <taxon>Ascomycota</taxon>
        <taxon>Pezizomycotina</taxon>
        <taxon>Eurotiomycetes</taxon>
        <taxon>Chaetothyriomycetidae</taxon>
        <taxon>Chaetothyriales</taxon>
        <taxon>Trichomeriaceae</taxon>
        <taxon>Lithohypha</taxon>
    </lineage>
</organism>
<protein>
    <recommendedName>
        <fullName evidence="3">DUF7732 domain-containing protein</fullName>
    </recommendedName>
</protein>